<gene>
    <name evidence="2" type="ORF">UT34_C0002G0133</name>
</gene>
<keyword evidence="1" id="KW-0472">Membrane</keyword>
<evidence type="ECO:0000313" key="3">
    <source>
        <dbReference type="Proteomes" id="UP000034799"/>
    </source>
</evidence>
<sequence>METIPAWYWMVIVGALTALTCVILYYIAMLVKESTRTIVEVRETITDSRKIIQASTVMIEDAASIVAGVKGSVEEFNKSVMTPVKGIGDTLSGVLSFLRGLVG</sequence>
<dbReference type="Proteomes" id="UP000034799">
    <property type="component" value="Unassembled WGS sequence"/>
</dbReference>
<accession>A0A0G0MYN0</accession>
<dbReference type="EMBL" id="LBWK01000002">
    <property type="protein sequence ID" value="KKR05626.1"/>
    <property type="molecule type" value="Genomic_DNA"/>
</dbReference>
<organism evidence="2 3">
    <name type="scientific">candidate division WS6 bacterium GW2011_GWF2_39_15</name>
    <dbReference type="NCBI Taxonomy" id="1619100"/>
    <lineage>
        <taxon>Bacteria</taxon>
        <taxon>Candidatus Dojkabacteria</taxon>
    </lineage>
</organism>
<proteinExistence type="predicted"/>
<keyword evidence="1" id="KW-0812">Transmembrane</keyword>
<evidence type="ECO:0000256" key="1">
    <source>
        <dbReference type="SAM" id="Phobius"/>
    </source>
</evidence>
<comment type="caution">
    <text evidence="2">The sequence shown here is derived from an EMBL/GenBank/DDBJ whole genome shotgun (WGS) entry which is preliminary data.</text>
</comment>
<name>A0A0G0MYN0_9BACT</name>
<feature type="transmembrane region" description="Helical" evidence="1">
    <location>
        <begin position="6"/>
        <end position="28"/>
    </location>
</feature>
<dbReference type="STRING" id="1619100.UT34_C0002G0133"/>
<evidence type="ECO:0000313" key="2">
    <source>
        <dbReference type="EMBL" id="KKR05626.1"/>
    </source>
</evidence>
<protein>
    <recommendedName>
        <fullName evidence="4">DUF948 domain-containing protein</fullName>
    </recommendedName>
</protein>
<evidence type="ECO:0008006" key="4">
    <source>
        <dbReference type="Google" id="ProtNLM"/>
    </source>
</evidence>
<reference evidence="2 3" key="1">
    <citation type="journal article" date="2015" name="Nature">
        <title>rRNA introns, odd ribosomes, and small enigmatic genomes across a large radiation of phyla.</title>
        <authorList>
            <person name="Brown C.T."/>
            <person name="Hug L.A."/>
            <person name="Thomas B.C."/>
            <person name="Sharon I."/>
            <person name="Castelle C.J."/>
            <person name="Singh A."/>
            <person name="Wilkins M.J."/>
            <person name="Williams K.H."/>
            <person name="Banfield J.F."/>
        </authorList>
    </citation>
    <scope>NUCLEOTIDE SEQUENCE [LARGE SCALE GENOMIC DNA]</scope>
</reference>
<dbReference type="AlphaFoldDB" id="A0A0G0MYN0"/>
<keyword evidence="1" id="KW-1133">Transmembrane helix</keyword>